<dbReference type="OrthoDB" id="5638771at2"/>
<organism evidence="1 2">
    <name type="scientific">Legionella sainthelensi</name>
    <dbReference type="NCBI Taxonomy" id="28087"/>
    <lineage>
        <taxon>Bacteria</taxon>
        <taxon>Pseudomonadati</taxon>
        <taxon>Pseudomonadota</taxon>
        <taxon>Gammaproteobacteria</taxon>
        <taxon>Legionellales</taxon>
        <taxon>Legionellaceae</taxon>
        <taxon>Legionella</taxon>
    </lineage>
</organism>
<comment type="caution">
    <text evidence="1">The sequence shown here is derived from an EMBL/GenBank/DDBJ whole genome shotgun (WGS) entry which is preliminary data.</text>
</comment>
<dbReference type="EMBL" id="LNYV01000013">
    <property type="protein sequence ID" value="KTD58203.1"/>
    <property type="molecule type" value="Genomic_DNA"/>
</dbReference>
<gene>
    <name evidence="1" type="ORF">Lsai_0810</name>
</gene>
<evidence type="ECO:0000313" key="2">
    <source>
        <dbReference type="Proteomes" id="UP000054621"/>
    </source>
</evidence>
<dbReference type="RefSeq" id="WP_051544775.1">
    <property type="nucleotide sequence ID" value="NZ_CAAAJE010000002.1"/>
</dbReference>
<evidence type="ECO:0000313" key="1">
    <source>
        <dbReference type="EMBL" id="KTD58203.1"/>
    </source>
</evidence>
<dbReference type="AlphaFoldDB" id="A0A0W0YMY7"/>
<dbReference type="eggNOG" id="ENOG5032QQU">
    <property type="taxonomic scope" value="Bacteria"/>
</dbReference>
<sequence>MFARLFPVVNRAVPRISRNVSNSSIAQDMNRLFSSSIHHIPRPHSTEYLQLQQKLFKLDNIPTDLTTLRKGTELVGLNITAVEPRFLNTGPVYNPQILKAITHNEKNEWLEMAKSYYAQLGKYELLCDVNCITTKSEAGVPIHYIDHSLLDVKSYTPLEKVFDLGVNNPAPRSL</sequence>
<dbReference type="STRING" id="28087.Lsai_0810"/>
<name>A0A0W0YMY7_9GAMM</name>
<protein>
    <submittedName>
        <fullName evidence="1">Uncharacterized protein</fullName>
    </submittedName>
</protein>
<dbReference type="Proteomes" id="UP000054621">
    <property type="component" value="Unassembled WGS sequence"/>
</dbReference>
<dbReference type="PATRIC" id="fig|28087.4.peg.864"/>
<accession>A0A0W0YMY7</accession>
<reference evidence="1 2" key="1">
    <citation type="submission" date="2015-11" db="EMBL/GenBank/DDBJ databases">
        <title>Genomic analysis of 38 Legionella species identifies large and diverse effector repertoires.</title>
        <authorList>
            <person name="Burstein D."/>
            <person name="Amaro F."/>
            <person name="Zusman T."/>
            <person name="Lifshitz Z."/>
            <person name="Cohen O."/>
            <person name="Gilbert J.A."/>
            <person name="Pupko T."/>
            <person name="Shuman H.A."/>
            <person name="Segal G."/>
        </authorList>
    </citation>
    <scope>NUCLEOTIDE SEQUENCE [LARGE SCALE GENOMIC DNA]</scope>
    <source>
        <strain evidence="1 2">Mt.St.Helens-4</strain>
    </source>
</reference>
<proteinExistence type="predicted"/>